<evidence type="ECO:0000313" key="3">
    <source>
        <dbReference type="EMBL" id="KAF6443779.1"/>
    </source>
</evidence>
<proteinExistence type="predicted"/>
<organism evidence="3 4">
    <name type="scientific">Molossus molossus</name>
    <name type="common">Pallas' mastiff bat</name>
    <name type="synonym">Vespertilio molossus</name>
    <dbReference type="NCBI Taxonomy" id="27622"/>
    <lineage>
        <taxon>Eukaryota</taxon>
        <taxon>Metazoa</taxon>
        <taxon>Chordata</taxon>
        <taxon>Craniata</taxon>
        <taxon>Vertebrata</taxon>
        <taxon>Euteleostomi</taxon>
        <taxon>Mammalia</taxon>
        <taxon>Eutheria</taxon>
        <taxon>Laurasiatheria</taxon>
        <taxon>Chiroptera</taxon>
        <taxon>Yangochiroptera</taxon>
        <taxon>Molossidae</taxon>
        <taxon>Molossus</taxon>
    </lineage>
</organism>
<feature type="region of interest" description="Disordered" evidence="1">
    <location>
        <begin position="21"/>
        <end position="79"/>
    </location>
</feature>
<feature type="signal peptide" evidence="2">
    <location>
        <begin position="1"/>
        <end position="22"/>
    </location>
</feature>
<dbReference type="Proteomes" id="UP000550707">
    <property type="component" value="Unassembled WGS sequence"/>
</dbReference>
<evidence type="ECO:0000256" key="2">
    <source>
        <dbReference type="SAM" id="SignalP"/>
    </source>
</evidence>
<comment type="caution">
    <text evidence="3">The sequence shown here is derived from an EMBL/GenBank/DDBJ whole genome shotgun (WGS) entry which is preliminary data.</text>
</comment>
<gene>
    <name evidence="3" type="ORF">HJG59_005087</name>
</gene>
<dbReference type="AlphaFoldDB" id="A0A7J8F8R2"/>
<feature type="compositionally biased region" description="Basic and acidic residues" evidence="1">
    <location>
        <begin position="23"/>
        <end position="37"/>
    </location>
</feature>
<keyword evidence="2" id="KW-0732">Signal</keyword>
<protein>
    <submittedName>
        <fullName evidence="3">Ficolin 3</fullName>
    </submittedName>
</protein>
<dbReference type="InParanoid" id="A0A7J8F8R2"/>
<dbReference type="EMBL" id="JACASF010000012">
    <property type="protein sequence ID" value="KAF6443779.1"/>
    <property type="molecule type" value="Genomic_DNA"/>
</dbReference>
<evidence type="ECO:0000256" key="1">
    <source>
        <dbReference type="SAM" id="MobiDB-lite"/>
    </source>
</evidence>
<reference evidence="3 4" key="1">
    <citation type="journal article" date="2020" name="Nature">
        <title>Six reference-quality genomes reveal evolution of bat adaptations.</title>
        <authorList>
            <person name="Jebb D."/>
            <person name="Huang Z."/>
            <person name="Pippel M."/>
            <person name="Hughes G.M."/>
            <person name="Lavrichenko K."/>
            <person name="Devanna P."/>
            <person name="Winkler S."/>
            <person name="Jermiin L.S."/>
            <person name="Skirmuntt E.C."/>
            <person name="Katzourakis A."/>
            <person name="Burkitt-Gray L."/>
            <person name="Ray D.A."/>
            <person name="Sullivan K.A.M."/>
            <person name="Roscito J.G."/>
            <person name="Kirilenko B.M."/>
            <person name="Davalos L.M."/>
            <person name="Corthals A.P."/>
            <person name="Power M.L."/>
            <person name="Jones G."/>
            <person name="Ransome R.D."/>
            <person name="Dechmann D.K.N."/>
            <person name="Locatelli A.G."/>
            <person name="Puechmaille S.J."/>
            <person name="Fedrigo O."/>
            <person name="Jarvis E.D."/>
            <person name="Hiller M."/>
            <person name="Vernes S.C."/>
            <person name="Myers E.W."/>
            <person name="Teeling E.C."/>
        </authorList>
    </citation>
    <scope>NUCLEOTIDE SEQUENCE [LARGE SCALE GENOMIC DNA]</scope>
    <source>
        <strain evidence="3">MMolMol1</strain>
        <tissue evidence="3">Muscle</tissue>
    </source>
</reference>
<feature type="chain" id="PRO_5029532102" evidence="2">
    <location>
        <begin position="23"/>
        <end position="105"/>
    </location>
</feature>
<keyword evidence="4" id="KW-1185">Reference proteome</keyword>
<name>A0A7J8F8R2_MOLMO</name>
<accession>A0A7J8F8R2</accession>
<evidence type="ECO:0000313" key="4">
    <source>
        <dbReference type="Proteomes" id="UP000550707"/>
    </source>
</evidence>
<sequence>MGLLWTPLSLLLLLLREPASLGTEDRPSCPEPRELEGSKVVLLPSCPGPPGSPGENGAPGQPGPLGNMGPTGEPGDPANLLRCQEGTWELRVELEDFHGNSTFAH</sequence>